<evidence type="ECO:0000313" key="2">
    <source>
        <dbReference type="Proteomes" id="UP001630127"/>
    </source>
</evidence>
<dbReference type="Proteomes" id="UP001630127">
    <property type="component" value="Unassembled WGS sequence"/>
</dbReference>
<gene>
    <name evidence="1" type="ORF">ACH5RR_008621</name>
</gene>
<evidence type="ECO:0000313" key="1">
    <source>
        <dbReference type="EMBL" id="KAL3529299.1"/>
    </source>
</evidence>
<protein>
    <submittedName>
        <fullName evidence="1">Uncharacterized protein</fullName>
    </submittedName>
</protein>
<comment type="caution">
    <text evidence="1">The sequence shown here is derived from an EMBL/GenBank/DDBJ whole genome shotgun (WGS) entry which is preliminary data.</text>
</comment>
<dbReference type="AlphaFoldDB" id="A0ABD3AC90"/>
<organism evidence="1 2">
    <name type="scientific">Cinchona calisaya</name>
    <dbReference type="NCBI Taxonomy" id="153742"/>
    <lineage>
        <taxon>Eukaryota</taxon>
        <taxon>Viridiplantae</taxon>
        <taxon>Streptophyta</taxon>
        <taxon>Embryophyta</taxon>
        <taxon>Tracheophyta</taxon>
        <taxon>Spermatophyta</taxon>
        <taxon>Magnoliopsida</taxon>
        <taxon>eudicotyledons</taxon>
        <taxon>Gunneridae</taxon>
        <taxon>Pentapetalae</taxon>
        <taxon>asterids</taxon>
        <taxon>lamiids</taxon>
        <taxon>Gentianales</taxon>
        <taxon>Rubiaceae</taxon>
        <taxon>Cinchonoideae</taxon>
        <taxon>Cinchoneae</taxon>
        <taxon>Cinchona</taxon>
    </lineage>
</organism>
<dbReference type="EMBL" id="JBJUIK010000004">
    <property type="protein sequence ID" value="KAL3529299.1"/>
    <property type="molecule type" value="Genomic_DNA"/>
</dbReference>
<name>A0ABD3AC90_9GENT</name>
<keyword evidence="2" id="KW-1185">Reference proteome</keyword>
<sequence length="127" mass="14049">MAFVSRQGSNNGNTPVGEILAFNLGEAMLVEDAPKKVVRRVKKVVILLEVDLPTEPLKAEHPQSLIDMIELPKAQSQDKAIEIPIPSNKGKKVAESTSPLLERFIPDWPIYVDDQADVQKAAQEAMY</sequence>
<proteinExistence type="predicted"/>
<accession>A0ABD3AC90</accession>
<reference evidence="1 2" key="1">
    <citation type="submission" date="2024-11" db="EMBL/GenBank/DDBJ databases">
        <title>A near-complete genome assembly of Cinchona calisaya.</title>
        <authorList>
            <person name="Lian D.C."/>
            <person name="Zhao X.W."/>
            <person name="Wei L."/>
        </authorList>
    </citation>
    <scope>NUCLEOTIDE SEQUENCE [LARGE SCALE GENOMIC DNA]</scope>
    <source>
        <tissue evidence="1">Nenye</tissue>
    </source>
</reference>